<dbReference type="KEGG" id="srub:C2R22_02220"/>
<proteinExistence type="predicted"/>
<name>A0A2I8VFB0_9EURY</name>
<dbReference type="Pfam" id="PF19458">
    <property type="entry name" value="DUF5995"/>
    <property type="match status" value="1"/>
</dbReference>
<dbReference type="InterPro" id="IPR046037">
    <property type="entry name" value="DUF5995"/>
</dbReference>
<dbReference type="EMBL" id="CP026309">
    <property type="protein sequence ID" value="AUV80618.1"/>
    <property type="molecule type" value="Genomic_DNA"/>
</dbReference>
<protein>
    <submittedName>
        <fullName evidence="2">Uncharacterized protein</fullName>
    </submittedName>
</protein>
<evidence type="ECO:0000256" key="1">
    <source>
        <dbReference type="SAM" id="MobiDB-lite"/>
    </source>
</evidence>
<evidence type="ECO:0000313" key="2">
    <source>
        <dbReference type="EMBL" id="AUV80618.1"/>
    </source>
</evidence>
<feature type="region of interest" description="Disordered" evidence="1">
    <location>
        <begin position="24"/>
        <end position="43"/>
    </location>
</feature>
<keyword evidence="3" id="KW-1185">Reference proteome</keyword>
<dbReference type="AlphaFoldDB" id="A0A2I8VFB0"/>
<organism evidence="2 3">
    <name type="scientific">Salinigranum rubrum</name>
    <dbReference type="NCBI Taxonomy" id="755307"/>
    <lineage>
        <taxon>Archaea</taxon>
        <taxon>Methanobacteriati</taxon>
        <taxon>Methanobacteriota</taxon>
        <taxon>Stenosarchaea group</taxon>
        <taxon>Halobacteria</taxon>
        <taxon>Halobacteriales</taxon>
        <taxon>Haloferacaceae</taxon>
        <taxon>Salinigranum</taxon>
    </lineage>
</organism>
<dbReference type="Proteomes" id="UP000236584">
    <property type="component" value="Chromosome"/>
</dbReference>
<gene>
    <name evidence="2" type="ORF">C2R22_02220</name>
</gene>
<accession>A0A2I8VFB0</accession>
<reference evidence="2 3" key="1">
    <citation type="submission" date="2018-01" db="EMBL/GenBank/DDBJ databases">
        <title>Complete genome sequence of Salinigranum rubrum GX10T, an extremely halophilic archaeon isolated from a marine solar saltern.</title>
        <authorList>
            <person name="Han S."/>
        </authorList>
    </citation>
    <scope>NUCLEOTIDE SEQUENCE [LARGE SCALE GENOMIC DNA]</scope>
    <source>
        <strain evidence="2 3">GX10</strain>
    </source>
</reference>
<sequence>MTYRFDVMSPSPDAPRTHLRRALVGLRRGRPPDPSDSPSDPDPAVLDLVADPFESVDDAHGRLSALERLFYERDDRRGPFLAIYSRVTREVGREIEADSFADPAWVESYLVAFADLYRQALFRFETGDIEALADPWQVAFESARAGDNLVAQDAVLGINAHVNYDLALALATVGVSPSREDKYADHCAVNAVLRRLVDEVQDRLADRYAPGLSDVDESLGRLDEALSFLALAEGRDAAWWAAVALSDSRFGVRRTAARWFLRVSSTGTAYLLLGPTVSRRLRDTLREVERGHDSTHDPGHADGD</sequence>
<evidence type="ECO:0000313" key="3">
    <source>
        <dbReference type="Proteomes" id="UP000236584"/>
    </source>
</evidence>